<dbReference type="InterPro" id="IPR049326">
    <property type="entry name" value="Rhodopsin_dom_fungi"/>
</dbReference>
<dbReference type="EMBL" id="KV407456">
    <property type="protein sequence ID" value="KZF23932.1"/>
    <property type="molecule type" value="Genomic_DNA"/>
</dbReference>
<dbReference type="OMA" id="VVIMVTY"/>
<gene>
    <name evidence="9" type="ORF">L228DRAFT_244794</name>
</gene>
<keyword evidence="2 7" id="KW-0812">Transmembrane</keyword>
<dbReference type="GO" id="GO:0016020">
    <property type="term" value="C:membrane"/>
    <property type="evidence" value="ECO:0007669"/>
    <property type="project" value="UniProtKB-SubCell"/>
</dbReference>
<keyword evidence="4 7" id="KW-0472">Membrane</keyword>
<dbReference type="GeneID" id="28897151"/>
<feature type="domain" description="Rhodopsin" evidence="8">
    <location>
        <begin position="28"/>
        <end position="234"/>
    </location>
</feature>
<dbReference type="RefSeq" id="XP_018189487.1">
    <property type="nucleotide sequence ID" value="XM_018332014.1"/>
</dbReference>
<evidence type="ECO:0000256" key="6">
    <source>
        <dbReference type="SAM" id="MobiDB-lite"/>
    </source>
</evidence>
<feature type="transmembrane region" description="Helical" evidence="7">
    <location>
        <begin position="133"/>
        <end position="156"/>
    </location>
</feature>
<dbReference type="Pfam" id="PF20684">
    <property type="entry name" value="Fung_rhodopsin"/>
    <property type="match status" value="1"/>
</dbReference>
<dbReference type="InParanoid" id="A0A165HU93"/>
<feature type="transmembrane region" description="Helical" evidence="7">
    <location>
        <begin position="214"/>
        <end position="235"/>
    </location>
</feature>
<evidence type="ECO:0000313" key="10">
    <source>
        <dbReference type="Proteomes" id="UP000076632"/>
    </source>
</evidence>
<evidence type="ECO:0000256" key="2">
    <source>
        <dbReference type="ARBA" id="ARBA00022692"/>
    </source>
</evidence>
<comment type="similarity">
    <text evidence="5">Belongs to the SAT4 family.</text>
</comment>
<sequence length="393" mass="44083">MVSAPTPAQLLKESIIFYSIAVIIFGGRIWSRIISTGSIKRLKIDDYVMIVTFCFYTALLVLLQIAARYATNLIDPADIPKVLANPKDVADRIFGSKIDIGVEQCMLVTLWGVKASILALYHKLTIGLRQNLFVKILAGYVAFGFVFIEITFFFVYCRPFSDYWAVPPRDYQCANYFKYCVTQTVFNISSDALMLAIPIPLIVKTQLPPLKKGILLAVFSLGIFVIVAAILNKYYNFSFPTIPVYMVWHIRESSTSIYVSNLMCWWPLLRMLFGLRSFSGRHTSASGSKMEASHLASFDGNRRRAGVLNPFKRGQRCRSLTSISGITSVSQEAIYNPSHNYNDENRDDPRIKPRRGSDDAKAIGFDIERGGKSHVEHGSPTKDKGSVTTNPLP</sequence>
<dbReference type="PANTHER" id="PTHR33048">
    <property type="entry name" value="PTH11-LIKE INTEGRAL MEMBRANE PROTEIN (AFU_ORTHOLOGUE AFUA_5G11245)"/>
    <property type="match status" value="1"/>
</dbReference>
<organism evidence="9 10">
    <name type="scientific">Xylona heveae (strain CBS 132557 / TC161)</name>
    <dbReference type="NCBI Taxonomy" id="1328760"/>
    <lineage>
        <taxon>Eukaryota</taxon>
        <taxon>Fungi</taxon>
        <taxon>Dikarya</taxon>
        <taxon>Ascomycota</taxon>
        <taxon>Pezizomycotina</taxon>
        <taxon>Xylonomycetes</taxon>
        <taxon>Xylonales</taxon>
        <taxon>Xylonaceae</taxon>
        <taxon>Xylona</taxon>
    </lineage>
</organism>
<protein>
    <recommendedName>
        <fullName evidence="8">Rhodopsin domain-containing protein</fullName>
    </recommendedName>
</protein>
<evidence type="ECO:0000256" key="7">
    <source>
        <dbReference type="SAM" id="Phobius"/>
    </source>
</evidence>
<evidence type="ECO:0000256" key="3">
    <source>
        <dbReference type="ARBA" id="ARBA00022989"/>
    </source>
</evidence>
<evidence type="ECO:0000259" key="8">
    <source>
        <dbReference type="Pfam" id="PF20684"/>
    </source>
</evidence>
<comment type="subcellular location">
    <subcellularLocation>
        <location evidence="1">Membrane</location>
        <topology evidence="1">Multi-pass membrane protein</topology>
    </subcellularLocation>
</comment>
<feature type="transmembrane region" description="Helical" evidence="7">
    <location>
        <begin position="255"/>
        <end position="273"/>
    </location>
</feature>
<evidence type="ECO:0000256" key="5">
    <source>
        <dbReference type="ARBA" id="ARBA00038359"/>
    </source>
</evidence>
<evidence type="ECO:0000256" key="4">
    <source>
        <dbReference type="ARBA" id="ARBA00023136"/>
    </source>
</evidence>
<reference evidence="9 10" key="1">
    <citation type="journal article" date="2016" name="Fungal Biol.">
        <title>The genome of Xylona heveae provides a window into fungal endophytism.</title>
        <authorList>
            <person name="Gazis R."/>
            <person name="Kuo A."/>
            <person name="Riley R."/>
            <person name="LaButti K."/>
            <person name="Lipzen A."/>
            <person name="Lin J."/>
            <person name="Amirebrahimi M."/>
            <person name="Hesse C.N."/>
            <person name="Spatafora J.W."/>
            <person name="Henrissat B."/>
            <person name="Hainaut M."/>
            <person name="Grigoriev I.V."/>
            <person name="Hibbett D.S."/>
        </authorList>
    </citation>
    <scope>NUCLEOTIDE SEQUENCE [LARGE SCALE GENOMIC DNA]</scope>
    <source>
        <strain evidence="9 10">TC161</strain>
    </source>
</reference>
<accession>A0A165HU93</accession>
<dbReference type="AlphaFoldDB" id="A0A165HU93"/>
<keyword evidence="10" id="KW-1185">Reference proteome</keyword>
<dbReference type="STRING" id="1328760.A0A165HU93"/>
<name>A0A165HU93_XYLHT</name>
<dbReference type="InterPro" id="IPR052337">
    <property type="entry name" value="SAT4-like"/>
</dbReference>
<feature type="transmembrane region" description="Helical" evidence="7">
    <location>
        <begin position="100"/>
        <end position="121"/>
    </location>
</feature>
<feature type="compositionally biased region" description="Basic and acidic residues" evidence="6">
    <location>
        <begin position="341"/>
        <end position="385"/>
    </location>
</feature>
<feature type="transmembrane region" description="Helical" evidence="7">
    <location>
        <begin position="47"/>
        <end position="67"/>
    </location>
</feature>
<feature type="region of interest" description="Disordered" evidence="6">
    <location>
        <begin position="334"/>
        <end position="393"/>
    </location>
</feature>
<keyword evidence="3 7" id="KW-1133">Transmembrane helix</keyword>
<proteinExistence type="inferred from homology"/>
<evidence type="ECO:0000256" key="1">
    <source>
        <dbReference type="ARBA" id="ARBA00004141"/>
    </source>
</evidence>
<dbReference type="Proteomes" id="UP000076632">
    <property type="component" value="Unassembled WGS sequence"/>
</dbReference>
<evidence type="ECO:0000313" key="9">
    <source>
        <dbReference type="EMBL" id="KZF23932.1"/>
    </source>
</evidence>
<dbReference type="OrthoDB" id="3903189at2759"/>
<dbReference type="PANTHER" id="PTHR33048:SF110">
    <property type="entry name" value="UBID FAMILY DECARBOXYLASE"/>
    <property type="match status" value="1"/>
</dbReference>
<feature type="transmembrane region" description="Helical" evidence="7">
    <location>
        <begin position="15"/>
        <end position="35"/>
    </location>
</feature>